<keyword evidence="5" id="KW-0949">S-adenosyl-L-methionine</keyword>
<dbReference type="Gene3D" id="3.40.50.150">
    <property type="entry name" value="Vaccinia Virus protein VP39"/>
    <property type="match status" value="1"/>
</dbReference>
<dbReference type="InterPro" id="IPR050082">
    <property type="entry name" value="RNA_methyltr_RlmE"/>
</dbReference>
<keyword evidence="3" id="KW-0489">Methyltransferase</keyword>
<evidence type="ECO:0000256" key="6">
    <source>
        <dbReference type="ARBA" id="ARBA00041184"/>
    </source>
</evidence>
<keyword evidence="2" id="KW-0698">rRNA processing</keyword>
<proteinExistence type="inferred from homology"/>
<dbReference type="Pfam" id="PF01728">
    <property type="entry name" value="FtsJ"/>
    <property type="match status" value="1"/>
</dbReference>
<protein>
    <recommendedName>
        <fullName evidence="6">rRNA methyltransferase 2, mitochondrial</fullName>
    </recommendedName>
</protein>
<dbReference type="OrthoDB" id="20105at2759"/>
<dbReference type="HAMAP" id="MF_01547">
    <property type="entry name" value="RNA_methyltr_E"/>
    <property type="match status" value="1"/>
</dbReference>
<dbReference type="InterPro" id="IPR015507">
    <property type="entry name" value="rRNA-MeTfrase_E"/>
</dbReference>
<comment type="caution">
    <text evidence="8">The sequence shown here is derived from an EMBL/GenBank/DDBJ whole genome shotgun (WGS) entry which is preliminary data.</text>
</comment>
<name>A0A830HMZ8_9CHLO</name>
<evidence type="ECO:0000256" key="3">
    <source>
        <dbReference type="ARBA" id="ARBA00022603"/>
    </source>
</evidence>
<gene>
    <name evidence="8" type="ORF">PPROV_000754300</name>
</gene>
<dbReference type="Proteomes" id="UP000660262">
    <property type="component" value="Unassembled WGS sequence"/>
</dbReference>
<dbReference type="SUPFAM" id="SSF53335">
    <property type="entry name" value="S-adenosyl-L-methionine-dependent methyltransferases"/>
    <property type="match status" value="1"/>
</dbReference>
<dbReference type="InterPro" id="IPR002877">
    <property type="entry name" value="RNA_MeTrfase_FtsJ_dom"/>
</dbReference>
<evidence type="ECO:0000313" key="8">
    <source>
        <dbReference type="EMBL" id="GHP08806.1"/>
    </source>
</evidence>
<comment type="similarity">
    <text evidence="1">Belongs to the class I-like SAM-binding methyltransferase superfamily. RNA methyltransferase RlmE family.</text>
</comment>
<dbReference type="InterPro" id="IPR029063">
    <property type="entry name" value="SAM-dependent_MTases_sf"/>
</dbReference>
<feature type="domain" description="Ribosomal RNA methyltransferase FtsJ" evidence="7">
    <location>
        <begin position="27"/>
        <end position="252"/>
    </location>
</feature>
<dbReference type="PANTHER" id="PTHR10920:SF18">
    <property type="entry name" value="RRNA METHYLTRANSFERASE 2, MITOCHONDRIAL"/>
    <property type="match status" value="1"/>
</dbReference>
<evidence type="ECO:0000256" key="5">
    <source>
        <dbReference type="ARBA" id="ARBA00022691"/>
    </source>
</evidence>
<dbReference type="EMBL" id="BNJQ01000022">
    <property type="protein sequence ID" value="GHP08806.1"/>
    <property type="molecule type" value="Genomic_DNA"/>
</dbReference>
<dbReference type="PANTHER" id="PTHR10920">
    <property type="entry name" value="RIBOSOMAL RNA METHYLTRANSFERASE"/>
    <property type="match status" value="1"/>
</dbReference>
<evidence type="ECO:0000256" key="1">
    <source>
        <dbReference type="ARBA" id="ARBA00009258"/>
    </source>
</evidence>
<keyword evidence="4" id="KW-0808">Transferase</keyword>
<keyword evidence="9" id="KW-1185">Reference proteome</keyword>
<sequence>MAPQRASRGTSAPLVDHFARRARARGYLARSAFKLLELVEKFQTLLPSSSGLPRVLDLGCAPGSWTQVVLERMSPKGVVIGVDLAQTPLERIHDARAISVCSDMTKTKRTLVKCVSALNLNNNTAKPSALFDCVLSDAMANTTGAREVDADRSRELVRAALRLALGEQHAGRDDFGDDDDEEEEGDELARHLAQVGSLRARGSVAIKLFAGDPKEEKAILQLLRDNFTRAHRVRLSTSRKDSREEYLVGLGRRM</sequence>
<evidence type="ECO:0000313" key="9">
    <source>
        <dbReference type="Proteomes" id="UP000660262"/>
    </source>
</evidence>
<evidence type="ECO:0000256" key="4">
    <source>
        <dbReference type="ARBA" id="ARBA00022679"/>
    </source>
</evidence>
<reference evidence="8" key="1">
    <citation type="submission" date="2020-10" db="EMBL/GenBank/DDBJ databases">
        <title>Unveiling of a novel bifunctional photoreceptor, Dualchrome1, isolated from a cosmopolitan green alga.</title>
        <authorList>
            <person name="Suzuki S."/>
            <person name="Kawachi M."/>
        </authorList>
    </citation>
    <scope>NUCLEOTIDE SEQUENCE</scope>
    <source>
        <strain evidence="8">NIES 2893</strain>
    </source>
</reference>
<evidence type="ECO:0000256" key="2">
    <source>
        <dbReference type="ARBA" id="ARBA00022552"/>
    </source>
</evidence>
<evidence type="ECO:0000259" key="7">
    <source>
        <dbReference type="Pfam" id="PF01728"/>
    </source>
</evidence>
<dbReference type="GO" id="GO:0008650">
    <property type="term" value="F:rRNA (uridine-2'-O-)-methyltransferase activity"/>
    <property type="evidence" value="ECO:0007669"/>
    <property type="project" value="TreeGrafter"/>
</dbReference>
<dbReference type="AlphaFoldDB" id="A0A830HMZ8"/>
<accession>A0A830HMZ8</accession>
<organism evidence="8 9">
    <name type="scientific">Pycnococcus provasolii</name>
    <dbReference type="NCBI Taxonomy" id="41880"/>
    <lineage>
        <taxon>Eukaryota</taxon>
        <taxon>Viridiplantae</taxon>
        <taxon>Chlorophyta</taxon>
        <taxon>Pseudoscourfieldiophyceae</taxon>
        <taxon>Pseudoscourfieldiales</taxon>
        <taxon>Pycnococcaceae</taxon>
        <taxon>Pycnococcus</taxon>
    </lineage>
</organism>